<accession>A0A9W8TQP5</accession>
<comment type="caution">
    <text evidence="2">The sequence shown here is derived from an EMBL/GenBank/DDBJ whole genome shotgun (WGS) entry which is preliminary data.</text>
</comment>
<dbReference type="Proteomes" id="UP001148614">
    <property type="component" value="Unassembled WGS sequence"/>
</dbReference>
<keyword evidence="3" id="KW-1185">Reference proteome</keyword>
<sequence>MTNIYGGNYTPEAACELTTLQEGLLLSVQNNSTLCSQGFEGNSDLYGLGVRVGIYVQWIASFLANNLLPNSKGKLQGAWLLFALALCITTYVSSFRGACVFSIEIEILYWLFWGGFFCVFVSAPSSTRLGSSKQWATFDWTMAIQYTTISLMLYHSGWFLGYAAENVFSRMPCGTYHFFFAPAKDPGRIYNILATTISIPLVSVLLMSIISIQTMGFLFIAEVKAAIQSSATYRMFFPGPLRPDDSHSVDLEIAETPLTRTSHSLFGQFSRRLDLVSRDFATWYCGVRIYFGLPAQSRPGIRLITPMDIKDRKKYRIRCLIVGLLSIAVPIANVETILTWNQIVGVSSLIDVLWQLIQQEGRRRVYLRRRRLPESEMELELLEFTLTEALEHAFSQPDDGFLTNDGAFGSFLEPGSDRVDTVDNLP</sequence>
<name>A0A9W8TQP5_9PEZI</name>
<keyword evidence="1" id="KW-0472">Membrane</keyword>
<evidence type="ECO:0000313" key="3">
    <source>
        <dbReference type="Proteomes" id="UP001148614"/>
    </source>
</evidence>
<proteinExistence type="predicted"/>
<feature type="transmembrane region" description="Helical" evidence="1">
    <location>
        <begin position="189"/>
        <end position="210"/>
    </location>
</feature>
<evidence type="ECO:0000313" key="2">
    <source>
        <dbReference type="EMBL" id="KAJ3578425.1"/>
    </source>
</evidence>
<keyword evidence="1" id="KW-0812">Transmembrane</keyword>
<evidence type="ECO:0000256" key="1">
    <source>
        <dbReference type="SAM" id="Phobius"/>
    </source>
</evidence>
<gene>
    <name evidence="2" type="ORF">NPX13_g2136</name>
</gene>
<feature type="transmembrane region" description="Helical" evidence="1">
    <location>
        <begin position="77"/>
        <end position="95"/>
    </location>
</feature>
<feature type="transmembrane region" description="Helical" evidence="1">
    <location>
        <begin position="107"/>
        <end position="123"/>
    </location>
</feature>
<feature type="transmembrane region" description="Helical" evidence="1">
    <location>
        <begin position="143"/>
        <end position="164"/>
    </location>
</feature>
<dbReference type="EMBL" id="JANPWZ010000215">
    <property type="protein sequence ID" value="KAJ3578425.1"/>
    <property type="molecule type" value="Genomic_DNA"/>
</dbReference>
<organism evidence="2 3">
    <name type="scientific">Xylaria arbuscula</name>
    <dbReference type="NCBI Taxonomy" id="114810"/>
    <lineage>
        <taxon>Eukaryota</taxon>
        <taxon>Fungi</taxon>
        <taxon>Dikarya</taxon>
        <taxon>Ascomycota</taxon>
        <taxon>Pezizomycotina</taxon>
        <taxon>Sordariomycetes</taxon>
        <taxon>Xylariomycetidae</taxon>
        <taxon>Xylariales</taxon>
        <taxon>Xylariaceae</taxon>
        <taxon>Xylaria</taxon>
    </lineage>
</organism>
<keyword evidence="1" id="KW-1133">Transmembrane helix</keyword>
<reference evidence="2" key="1">
    <citation type="submission" date="2022-07" db="EMBL/GenBank/DDBJ databases">
        <title>Genome Sequence of Xylaria arbuscula.</title>
        <authorList>
            <person name="Buettner E."/>
        </authorList>
    </citation>
    <scope>NUCLEOTIDE SEQUENCE</scope>
    <source>
        <strain evidence="2">VT107</strain>
    </source>
</reference>
<protein>
    <submittedName>
        <fullName evidence="2">Uncharacterized protein</fullName>
    </submittedName>
</protein>
<dbReference type="AlphaFoldDB" id="A0A9W8TQP5"/>